<organism evidence="3 4">
    <name type="scientific">Drosophila willistoni</name>
    <name type="common">Fruit fly</name>
    <dbReference type="NCBI Taxonomy" id="7260"/>
    <lineage>
        <taxon>Eukaryota</taxon>
        <taxon>Metazoa</taxon>
        <taxon>Ecdysozoa</taxon>
        <taxon>Arthropoda</taxon>
        <taxon>Hexapoda</taxon>
        <taxon>Insecta</taxon>
        <taxon>Pterygota</taxon>
        <taxon>Neoptera</taxon>
        <taxon>Endopterygota</taxon>
        <taxon>Diptera</taxon>
        <taxon>Brachycera</taxon>
        <taxon>Muscomorpha</taxon>
        <taxon>Ephydroidea</taxon>
        <taxon>Drosophilidae</taxon>
        <taxon>Drosophila</taxon>
        <taxon>Sophophora</taxon>
    </lineage>
</organism>
<proteinExistence type="predicted"/>
<keyword evidence="4" id="KW-1185">Reference proteome</keyword>
<evidence type="ECO:0000256" key="1">
    <source>
        <dbReference type="SAM" id="MobiDB-lite"/>
    </source>
</evidence>
<reference evidence="3 4" key="1">
    <citation type="journal article" date="2007" name="Nature">
        <title>Evolution of genes and genomes on the Drosophila phylogeny.</title>
        <authorList>
            <consortium name="Drosophila 12 Genomes Consortium"/>
            <person name="Clark A.G."/>
            <person name="Eisen M.B."/>
            <person name="Smith D.R."/>
            <person name="Bergman C.M."/>
            <person name="Oliver B."/>
            <person name="Markow T.A."/>
            <person name="Kaufman T.C."/>
            <person name="Kellis M."/>
            <person name="Gelbart W."/>
            <person name="Iyer V.N."/>
            <person name="Pollard D.A."/>
            <person name="Sackton T.B."/>
            <person name="Larracuente A.M."/>
            <person name="Singh N.D."/>
            <person name="Abad J.P."/>
            <person name="Abt D.N."/>
            <person name="Adryan B."/>
            <person name="Aguade M."/>
            <person name="Akashi H."/>
            <person name="Anderson W.W."/>
            <person name="Aquadro C.F."/>
            <person name="Ardell D.H."/>
            <person name="Arguello R."/>
            <person name="Artieri C.G."/>
            <person name="Barbash D.A."/>
            <person name="Barker D."/>
            <person name="Barsanti P."/>
            <person name="Batterham P."/>
            <person name="Batzoglou S."/>
            <person name="Begun D."/>
            <person name="Bhutkar A."/>
            <person name="Blanco E."/>
            <person name="Bosak S.A."/>
            <person name="Bradley R.K."/>
            <person name="Brand A.D."/>
            <person name="Brent M.R."/>
            <person name="Brooks A.N."/>
            <person name="Brown R.H."/>
            <person name="Butlin R.K."/>
            <person name="Caggese C."/>
            <person name="Calvi B.R."/>
            <person name="Bernardo de Carvalho A."/>
            <person name="Caspi A."/>
            <person name="Castrezana S."/>
            <person name="Celniker S.E."/>
            <person name="Chang J.L."/>
            <person name="Chapple C."/>
            <person name="Chatterji S."/>
            <person name="Chinwalla A."/>
            <person name="Civetta A."/>
            <person name="Clifton S.W."/>
            <person name="Comeron J.M."/>
            <person name="Costello J.C."/>
            <person name="Coyne J.A."/>
            <person name="Daub J."/>
            <person name="David R.G."/>
            <person name="Delcher A.L."/>
            <person name="Delehaunty K."/>
            <person name="Do C.B."/>
            <person name="Ebling H."/>
            <person name="Edwards K."/>
            <person name="Eickbush T."/>
            <person name="Evans J.D."/>
            <person name="Filipski A."/>
            <person name="Findeiss S."/>
            <person name="Freyhult E."/>
            <person name="Fulton L."/>
            <person name="Fulton R."/>
            <person name="Garcia A.C."/>
            <person name="Gardiner A."/>
            <person name="Garfield D.A."/>
            <person name="Garvin B.E."/>
            <person name="Gibson G."/>
            <person name="Gilbert D."/>
            <person name="Gnerre S."/>
            <person name="Godfrey J."/>
            <person name="Good R."/>
            <person name="Gotea V."/>
            <person name="Gravely B."/>
            <person name="Greenberg A.J."/>
            <person name="Griffiths-Jones S."/>
            <person name="Gross S."/>
            <person name="Guigo R."/>
            <person name="Gustafson E.A."/>
            <person name="Haerty W."/>
            <person name="Hahn M.W."/>
            <person name="Halligan D.L."/>
            <person name="Halpern A.L."/>
            <person name="Halter G.M."/>
            <person name="Han M.V."/>
            <person name="Heger A."/>
            <person name="Hillier L."/>
            <person name="Hinrichs A.S."/>
            <person name="Holmes I."/>
            <person name="Hoskins R.A."/>
            <person name="Hubisz M.J."/>
            <person name="Hultmark D."/>
            <person name="Huntley M.A."/>
            <person name="Jaffe D.B."/>
            <person name="Jagadeeshan S."/>
            <person name="Jeck W.R."/>
            <person name="Johnson J."/>
            <person name="Jones C.D."/>
            <person name="Jordan W.C."/>
            <person name="Karpen G.H."/>
            <person name="Kataoka E."/>
            <person name="Keightley P.D."/>
            <person name="Kheradpour P."/>
            <person name="Kirkness E.F."/>
            <person name="Koerich L.B."/>
            <person name="Kristiansen K."/>
            <person name="Kudrna D."/>
            <person name="Kulathinal R.J."/>
            <person name="Kumar S."/>
            <person name="Kwok R."/>
            <person name="Lander E."/>
            <person name="Langley C.H."/>
            <person name="Lapoint R."/>
            <person name="Lazzaro B.P."/>
            <person name="Lee S.J."/>
            <person name="Levesque L."/>
            <person name="Li R."/>
            <person name="Lin C.F."/>
            <person name="Lin M.F."/>
            <person name="Lindblad-Toh K."/>
            <person name="Llopart A."/>
            <person name="Long M."/>
            <person name="Low L."/>
            <person name="Lozovsky E."/>
            <person name="Lu J."/>
            <person name="Luo M."/>
            <person name="Machado C.A."/>
            <person name="Makalowski W."/>
            <person name="Marzo M."/>
            <person name="Matsuda M."/>
            <person name="Matzkin L."/>
            <person name="McAllister B."/>
            <person name="McBride C.S."/>
            <person name="McKernan B."/>
            <person name="McKernan K."/>
            <person name="Mendez-Lago M."/>
            <person name="Minx P."/>
            <person name="Mollenhauer M.U."/>
            <person name="Montooth K."/>
            <person name="Mount S.M."/>
            <person name="Mu X."/>
            <person name="Myers E."/>
            <person name="Negre B."/>
            <person name="Newfeld S."/>
            <person name="Nielsen R."/>
            <person name="Noor M.A."/>
            <person name="O'Grady P."/>
            <person name="Pachter L."/>
            <person name="Papaceit M."/>
            <person name="Parisi M.J."/>
            <person name="Parisi M."/>
            <person name="Parts L."/>
            <person name="Pedersen J.S."/>
            <person name="Pesole G."/>
            <person name="Phillippy A.M."/>
            <person name="Ponting C.P."/>
            <person name="Pop M."/>
            <person name="Porcelli D."/>
            <person name="Powell J.R."/>
            <person name="Prohaska S."/>
            <person name="Pruitt K."/>
            <person name="Puig M."/>
            <person name="Quesneville H."/>
            <person name="Ram K.R."/>
            <person name="Rand D."/>
            <person name="Rasmussen M.D."/>
            <person name="Reed L.K."/>
            <person name="Reenan R."/>
            <person name="Reily A."/>
            <person name="Remington K.A."/>
            <person name="Rieger T.T."/>
            <person name="Ritchie M.G."/>
            <person name="Robin C."/>
            <person name="Rogers Y.H."/>
            <person name="Rohde C."/>
            <person name="Rozas J."/>
            <person name="Rubenfield M.J."/>
            <person name="Ruiz A."/>
            <person name="Russo S."/>
            <person name="Salzberg S.L."/>
            <person name="Sanchez-Gracia A."/>
            <person name="Saranga D.J."/>
            <person name="Sato H."/>
            <person name="Schaeffer S.W."/>
            <person name="Schatz M.C."/>
            <person name="Schlenke T."/>
            <person name="Schwartz R."/>
            <person name="Segarra C."/>
            <person name="Singh R.S."/>
            <person name="Sirot L."/>
            <person name="Sirota M."/>
            <person name="Sisneros N.B."/>
            <person name="Smith C.D."/>
            <person name="Smith T.F."/>
            <person name="Spieth J."/>
            <person name="Stage D.E."/>
            <person name="Stark A."/>
            <person name="Stephan W."/>
            <person name="Strausberg R.L."/>
            <person name="Strempel S."/>
            <person name="Sturgill D."/>
            <person name="Sutton G."/>
            <person name="Sutton G.G."/>
            <person name="Tao W."/>
            <person name="Teichmann S."/>
            <person name="Tobari Y.N."/>
            <person name="Tomimura Y."/>
            <person name="Tsolas J.M."/>
            <person name="Valente V.L."/>
            <person name="Venter E."/>
            <person name="Venter J.C."/>
            <person name="Vicario S."/>
            <person name="Vieira F.G."/>
            <person name="Vilella A.J."/>
            <person name="Villasante A."/>
            <person name="Walenz B."/>
            <person name="Wang J."/>
            <person name="Wasserman M."/>
            <person name="Watts T."/>
            <person name="Wilson D."/>
            <person name="Wilson R.K."/>
            <person name="Wing R.A."/>
            <person name="Wolfner M.F."/>
            <person name="Wong A."/>
            <person name="Wong G.K."/>
            <person name="Wu C.I."/>
            <person name="Wu G."/>
            <person name="Yamamoto D."/>
            <person name="Yang H.P."/>
            <person name="Yang S.P."/>
            <person name="Yorke J.A."/>
            <person name="Yoshida K."/>
            <person name="Zdobnov E."/>
            <person name="Zhang P."/>
            <person name="Zhang Y."/>
            <person name="Zimin A.V."/>
            <person name="Baldwin J."/>
            <person name="Abdouelleil A."/>
            <person name="Abdulkadir J."/>
            <person name="Abebe A."/>
            <person name="Abera B."/>
            <person name="Abreu J."/>
            <person name="Acer S.C."/>
            <person name="Aftuck L."/>
            <person name="Alexander A."/>
            <person name="An P."/>
            <person name="Anderson E."/>
            <person name="Anderson S."/>
            <person name="Arachi H."/>
            <person name="Azer M."/>
            <person name="Bachantsang P."/>
            <person name="Barry A."/>
            <person name="Bayul T."/>
            <person name="Berlin A."/>
            <person name="Bessette D."/>
            <person name="Bloom T."/>
            <person name="Blye J."/>
            <person name="Boguslavskiy L."/>
            <person name="Bonnet C."/>
            <person name="Boukhgalter B."/>
            <person name="Bourzgui I."/>
            <person name="Brown A."/>
            <person name="Cahill P."/>
            <person name="Channer S."/>
            <person name="Cheshatsang Y."/>
            <person name="Chuda L."/>
            <person name="Citroen M."/>
            <person name="Collymore A."/>
            <person name="Cooke P."/>
            <person name="Costello M."/>
            <person name="D'Aco K."/>
            <person name="Daza R."/>
            <person name="De Haan G."/>
            <person name="DeGray S."/>
            <person name="DeMaso C."/>
            <person name="Dhargay N."/>
            <person name="Dooley K."/>
            <person name="Dooley E."/>
            <person name="Doricent M."/>
            <person name="Dorje P."/>
            <person name="Dorjee K."/>
            <person name="Dupes A."/>
            <person name="Elong R."/>
            <person name="Falk J."/>
            <person name="Farina A."/>
            <person name="Faro S."/>
            <person name="Ferguson D."/>
            <person name="Fisher S."/>
            <person name="Foley C.D."/>
            <person name="Franke A."/>
            <person name="Friedrich D."/>
            <person name="Gadbois L."/>
            <person name="Gearin G."/>
            <person name="Gearin C.R."/>
            <person name="Giannoukos G."/>
            <person name="Goode T."/>
            <person name="Graham J."/>
            <person name="Grandbois E."/>
            <person name="Grewal S."/>
            <person name="Gyaltsen K."/>
            <person name="Hafez N."/>
            <person name="Hagos B."/>
            <person name="Hall J."/>
            <person name="Henson C."/>
            <person name="Hollinger A."/>
            <person name="Honan T."/>
            <person name="Huard M.D."/>
            <person name="Hughes L."/>
            <person name="Hurhula B."/>
            <person name="Husby M.E."/>
            <person name="Kamat A."/>
            <person name="Kanga B."/>
            <person name="Kashin S."/>
            <person name="Khazanovich D."/>
            <person name="Kisner P."/>
            <person name="Lance K."/>
            <person name="Lara M."/>
            <person name="Lee W."/>
            <person name="Lennon N."/>
            <person name="Letendre F."/>
            <person name="LeVine R."/>
            <person name="Lipovsky A."/>
            <person name="Liu X."/>
            <person name="Liu J."/>
            <person name="Liu S."/>
            <person name="Lokyitsang T."/>
            <person name="Lokyitsang Y."/>
            <person name="Lubonja R."/>
            <person name="Lui A."/>
            <person name="MacDonald P."/>
            <person name="Magnisalis V."/>
            <person name="Maru K."/>
            <person name="Matthews C."/>
            <person name="McCusker W."/>
            <person name="McDonough S."/>
            <person name="Mehta T."/>
            <person name="Meldrim J."/>
            <person name="Meneus L."/>
            <person name="Mihai O."/>
            <person name="Mihalev A."/>
            <person name="Mihova T."/>
            <person name="Mittelman R."/>
            <person name="Mlenga V."/>
            <person name="Montmayeur A."/>
            <person name="Mulrain L."/>
            <person name="Navidi A."/>
            <person name="Naylor J."/>
            <person name="Negash T."/>
            <person name="Nguyen T."/>
            <person name="Nguyen N."/>
            <person name="Nicol R."/>
            <person name="Norbu C."/>
            <person name="Norbu N."/>
            <person name="Novod N."/>
            <person name="O'Neill B."/>
            <person name="Osman S."/>
            <person name="Markiewicz E."/>
            <person name="Oyono O.L."/>
            <person name="Patti C."/>
            <person name="Phunkhang P."/>
            <person name="Pierre F."/>
            <person name="Priest M."/>
            <person name="Raghuraman S."/>
            <person name="Rege F."/>
            <person name="Reyes R."/>
            <person name="Rise C."/>
            <person name="Rogov P."/>
            <person name="Ross K."/>
            <person name="Ryan E."/>
            <person name="Settipalli S."/>
            <person name="Shea T."/>
            <person name="Sherpa N."/>
            <person name="Shi L."/>
            <person name="Shih D."/>
            <person name="Sparrow T."/>
            <person name="Spaulding J."/>
            <person name="Stalker J."/>
            <person name="Stange-Thomann N."/>
            <person name="Stavropoulos S."/>
            <person name="Stone C."/>
            <person name="Strader C."/>
            <person name="Tesfaye S."/>
            <person name="Thomson T."/>
            <person name="Thoulutsang Y."/>
            <person name="Thoulutsang D."/>
            <person name="Topham K."/>
            <person name="Topping I."/>
            <person name="Tsamla T."/>
            <person name="Vassiliev H."/>
            <person name="Vo A."/>
            <person name="Wangchuk T."/>
            <person name="Wangdi T."/>
            <person name="Weiand M."/>
            <person name="Wilkinson J."/>
            <person name="Wilson A."/>
            <person name="Yadav S."/>
            <person name="Young G."/>
            <person name="Yu Q."/>
            <person name="Zembek L."/>
            <person name="Zhong D."/>
            <person name="Zimmer A."/>
            <person name="Zwirko Z."/>
            <person name="Jaffe D.B."/>
            <person name="Alvarez P."/>
            <person name="Brockman W."/>
            <person name="Butler J."/>
            <person name="Chin C."/>
            <person name="Gnerre S."/>
            <person name="Grabherr M."/>
            <person name="Kleber M."/>
            <person name="Mauceli E."/>
            <person name="MacCallum I."/>
        </authorList>
    </citation>
    <scope>NUCLEOTIDE SEQUENCE [LARGE SCALE GENOMIC DNA]</scope>
    <source>
        <strain evidence="4">Tucson 14030-0811.24</strain>
    </source>
</reference>
<keyword evidence="2" id="KW-1133">Transmembrane helix</keyword>
<evidence type="ECO:0000256" key="2">
    <source>
        <dbReference type="SAM" id="Phobius"/>
    </source>
</evidence>
<sequence length="197" mass="21813">MPNAFKTQSQPPAAADASESSSSDTAKAKRLKHVYITTVIYVVVALLQLTIVKVLNFDFSKDVPVPGFVWILVSLVSFLILLCTGAIYLFPVNWTLSVIIIEAITLSGMSRSWHAASLQWVLGAYLIVLLLYIILGLLAIFLPLKLLPANAPSQQNILFMFALCKLGFPTINDALYHKYDDYYYLHATCVIIVINSS</sequence>
<dbReference type="Proteomes" id="UP000007798">
    <property type="component" value="Unassembled WGS sequence"/>
</dbReference>
<evidence type="ECO:0000313" key="3">
    <source>
        <dbReference type="EMBL" id="KRF99370.1"/>
    </source>
</evidence>
<keyword evidence="2" id="KW-0472">Membrane</keyword>
<feature type="transmembrane region" description="Helical" evidence="2">
    <location>
        <begin position="120"/>
        <end position="144"/>
    </location>
</feature>
<feature type="transmembrane region" description="Helical" evidence="2">
    <location>
        <begin position="67"/>
        <end position="89"/>
    </location>
</feature>
<feature type="compositionally biased region" description="Low complexity" evidence="1">
    <location>
        <begin position="7"/>
        <end position="21"/>
    </location>
</feature>
<dbReference type="STRING" id="7260.A0A0Q9WT13"/>
<protein>
    <submittedName>
        <fullName evidence="3">Uncharacterized protein</fullName>
    </submittedName>
</protein>
<name>A0A0Q9WT13_DROWI</name>
<feature type="region of interest" description="Disordered" evidence="1">
    <location>
        <begin position="1"/>
        <end position="21"/>
    </location>
</feature>
<dbReference type="InParanoid" id="A0A0Q9WT13"/>
<gene>
    <name evidence="3" type="primary">Dwil\GK26862</name>
    <name evidence="3" type="ORF">Dwil_GK26862</name>
</gene>
<feature type="transmembrane region" description="Helical" evidence="2">
    <location>
        <begin position="34"/>
        <end position="55"/>
    </location>
</feature>
<dbReference type="AlphaFoldDB" id="A0A0Q9WT13"/>
<dbReference type="EMBL" id="CH964232">
    <property type="protein sequence ID" value="KRF99370.1"/>
    <property type="molecule type" value="Genomic_DNA"/>
</dbReference>
<evidence type="ECO:0000313" key="4">
    <source>
        <dbReference type="Proteomes" id="UP000007798"/>
    </source>
</evidence>
<accession>A0A0Q9WT13</accession>
<keyword evidence="2" id="KW-0812">Transmembrane</keyword>